<evidence type="ECO:0000259" key="3">
    <source>
        <dbReference type="Pfam" id="PF14258"/>
    </source>
</evidence>
<feature type="region of interest" description="Disordered" evidence="1">
    <location>
        <begin position="1"/>
        <end position="36"/>
    </location>
</feature>
<evidence type="ECO:0000256" key="2">
    <source>
        <dbReference type="SAM" id="Phobius"/>
    </source>
</evidence>
<name>A0A9D2LC68_9MICO</name>
<dbReference type="Pfam" id="PF14258">
    <property type="entry name" value="DUF4350"/>
    <property type="match status" value="1"/>
</dbReference>
<sequence>MSPELAPAADAAPATTGPSSPGRDSAGPGGSGDRGGHGRPWLVILVATGIVLAIAVTIARGVYRDGPLEPDAPTPQGSKAVVEVLTDLGTQVRVDRHTEDAAQSLREDRTVLVTAPSSLSAPQLDELAGALEEGEGQLVLVQPDFVTLSYLTPLITPAGSLRAESTVEAGQSCGDLTFEARALAVPGEEGLRGPSTLYSTRGEAQGCFDTPEGDLVAADGQVLVLGSADLLTNEGVREADNSALVLNALGPSGELSWYVPSATDPMATTGPELLTHLPDWAGPVGLWILLVAGIALIAWGRRFGPVVVEPLPVTVRPQEMVLGRARLLQQSSSRDAAATALRSATSVRLALQLGLRRESTLDALVAALAPHVQRSPEQIRSLLGPTPVTRDQDLVQLARDLDRLEKEIDR</sequence>
<keyword evidence="2" id="KW-1133">Transmembrane helix</keyword>
<comment type="caution">
    <text evidence="4">The sequence shown here is derived from an EMBL/GenBank/DDBJ whole genome shotgun (WGS) entry which is preliminary data.</text>
</comment>
<organism evidence="4 5">
    <name type="scientific">Candidatus Brachybacterium merdavium</name>
    <dbReference type="NCBI Taxonomy" id="2838513"/>
    <lineage>
        <taxon>Bacteria</taxon>
        <taxon>Bacillati</taxon>
        <taxon>Actinomycetota</taxon>
        <taxon>Actinomycetes</taxon>
        <taxon>Micrococcales</taxon>
        <taxon>Dermabacteraceae</taxon>
        <taxon>Brachybacterium</taxon>
    </lineage>
</organism>
<feature type="domain" description="DUF4350" evidence="3">
    <location>
        <begin position="71"/>
        <end position="247"/>
    </location>
</feature>
<keyword evidence="2" id="KW-0812">Transmembrane</keyword>
<proteinExistence type="predicted"/>
<accession>A0A9D2LC68</accession>
<dbReference type="AlphaFoldDB" id="A0A9D2LC68"/>
<feature type="compositionally biased region" description="Low complexity" evidence="1">
    <location>
        <begin position="1"/>
        <end position="26"/>
    </location>
</feature>
<reference evidence="4" key="1">
    <citation type="journal article" date="2021" name="PeerJ">
        <title>Extensive microbial diversity within the chicken gut microbiome revealed by metagenomics and culture.</title>
        <authorList>
            <person name="Gilroy R."/>
            <person name="Ravi A."/>
            <person name="Getino M."/>
            <person name="Pursley I."/>
            <person name="Horton D.L."/>
            <person name="Alikhan N.F."/>
            <person name="Baker D."/>
            <person name="Gharbi K."/>
            <person name="Hall N."/>
            <person name="Watson M."/>
            <person name="Adriaenssens E.M."/>
            <person name="Foster-Nyarko E."/>
            <person name="Jarju S."/>
            <person name="Secka A."/>
            <person name="Antonio M."/>
            <person name="Oren A."/>
            <person name="Chaudhuri R.R."/>
            <person name="La Ragione R."/>
            <person name="Hildebrand F."/>
            <person name="Pallen M.J."/>
        </authorList>
    </citation>
    <scope>NUCLEOTIDE SEQUENCE</scope>
    <source>
        <strain evidence="4">ChiHjej13B12-24818</strain>
    </source>
</reference>
<protein>
    <submittedName>
        <fullName evidence="4">DUF4350 domain-containing protein</fullName>
    </submittedName>
</protein>
<evidence type="ECO:0000313" key="5">
    <source>
        <dbReference type="Proteomes" id="UP000823823"/>
    </source>
</evidence>
<feature type="transmembrane region" description="Helical" evidence="2">
    <location>
        <begin position="41"/>
        <end position="63"/>
    </location>
</feature>
<reference evidence="4" key="2">
    <citation type="submission" date="2021-04" db="EMBL/GenBank/DDBJ databases">
        <authorList>
            <person name="Gilroy R."/>
        </authorList>
    </citation>
    <scope>NUCLEOTIDE SEQUENCE</scope>
    <source>
        <strain evidence="4">ChiHjej13B12-24818</strain>
    </source>
</reference>
<dbReference type="InterPro" id="IPR025646">
    <property type="entry name" value="DUF4350"/>
</dbReference>
<evidence type="ECO:0000313" key="4">
    <source>
        <dbReference type="EMBL" id="HJB09854.1"/>
    </source>
</evidence>
<dbReference type="EMBL" id="DWZH01000037">
    <property type="protein sequence ID" value="HJB09854.1"/>
    <property type="molecule type" value="Genomic_DNA"/>
</dbReference>
<dbReference type="Proteomes" id="UP000823823">
    <property type="component" value="Unassembled WGS sequence"/>
</dbReference>
<keyword evidence="2" id="KW-0472">Membrane</keyword>
<evidence type="ECO:0000256" key="1">
    <source>
        <dbReference type="SAM" id="MobiDB-lite"/>
    </source>
</evidence>
<gene>
    <name evidence="4" type="ORF">H9786_04885</name>
</gene>